<organism evidence="1 3">
    <name type="scientific">Amycolatopsis azurea DSM 43854</name>
    <dbReference type="NCBI Taxonomy" id="1238180"/>
    <lineage>
        <taxon>Bacteria</taxon>
        <taxon>Bacillati</taxon>
        <taxon>Actinomycetota</taxon>
        <taxon>Actinomycetes</taxon>
        <taxon>Pseudonocardiales</taxon>
        <taxon>Pseudonocardiaceae</taxon>
        <taxon>Amycolatopsis</taxon>
    </lineage>
</organism>
<dbReference type="InterPro" id="IPR036465">
    <property type="entry name" value="vWFA_dom_sf"/>
</dbReference>
<name>M2QIG5_9PSEU</name>
<dbReference type="Proteomes" id="UP000188551">
    <property type="component" value="Unassembled WGS sequence"/>
</dbReference>
<sequence>MLIPLTALVVVVACAAVYYFVLSAPAYRTVVLVDTSAPGNGLAQIADAVRSVAGNSGDSDALSVRRFGGECGSPGDTSEIADSPREVAQAVSALSPAGKATMIDGVMAAIDDFSGLLTRSGKVRNRIVVITTSGVDACSKDPAGARKAIDYHLTEKGLELDLRVVGFQLPQDQRDALAQFAGTSNAAYADKMDDLKVVLDKLVVPDSPDASPISLTSPEPEPSYAFVTSNRLGVVRGTKVVAETSGEFTSANDVRYSVDGHFVFAVTPTGIATIDVRSGTARVIQCGGCRDAVAAGGGVISWLADNVVTTIDLADTTAKPKSGVTVLPDRKVDEASNVYPLRILAGKDGNTLVSAPDGVSAYGGGAENLYLARAGGQVVPLGTAQGNVAIYGTTISPDGRSAAYVSAGHAGACQTRSSVVLLNLATGAHEETPPVGDPKDDGSAVPDVWYDKDGVLNMIYTSWRCASSGGPQTSVTVPEGHWRLGNSGWTQRDPGSIGHTRQVAPGFRAILVRPDSQAFTQELFSEVKGTRTKISDEVIAIAVPS</sequence>
<dbReference type="SUPFAM" id="SSF82171">
    <property type="entry name" value="DPP6 N-terminal domain-like"/>
    <property type="match status" value="1"/>
</dbReference>
<reference evidence="1 3" key="1">
    <citation type="submission" date="2012-10" db="EMBL/GenBank/DDBJ databases">
        <title>Genome assembly of Amycolatopsis azurea DSM 43854.</title>
        <authorList>
            <person name="Khatri I."/>
            <person name="Kaur I."/>
            <person name="Subramanian S."/>
            <person name="Mayilraj S."/>
        </authorList>
    </citation>
    <scope>NUCLEOTIDE SEQUENCE [LARGE SCALE GENOMIC DNA]</scope>
    <source>
        <strain evidence="1 3">DSM 43854</strain>
    </source>
</reference>
<dbReference type="SUPFAM" id="SSF53300">
    <property type="entry name" value="vWA-like"/>
    <property type="match status" value="1"/>
</dbReference>
<evidence type="ECO:0000313" key="3">
    <source>
        <dbReference type="Proteomes" id="UP000014137"/>
    </source>
</evidence>
<evidence type="ECO:0000313" key="2">
    <source>
        <dbReference type="EMBL" id="OOC05610.1"/>
    </source>
</evidence>
<evidence type="ECO:0008006" key="5">
    <source>
        <dbReference type="Google" id="ProtNLM"/>
    </source>
</evidence>
<accession>M2QIG5</accession>
<keyword evidence="4" id="KW-1185">Reference proteome</keyword>
<reference evidence="2 4" key="2">
    <citation type="submission" date="2017-02" db="EMBL/GenBank/DDBJ databases">
        <title>Amycolatopsis azurea DSM 43854 draft genome.</title>
        <authorList>
            <person name="Mayilraj S."/>
        </authorList>
    </citation>
    <scope>NUCLEOTIDE SEQUENCE [LARGE SCALE GENOMIC DNA]</scope>
    <source>
        <strain evidence="2 4">DSM 43854</strain>
    </source>
</reference>
<dbReference type="AlphaFoldDB" id="M2QIG5"/>
<comment type="caution">
    <text evidence="1">The sequence shown here is derived from an EMBL/GenBank/DDBJ whole genome shotgun (WGS) entry which is preliminary data.</text>
</comment>
<dbReference type="Proteomes" id="UP000014137">
    <property type="component" value="Unassembled WGS sequence"/>
</dbReference>
<gene>
    <name evidence="2" type="ORF">B0293_14675</name>
    <name evidence="1" type="ORF">C791_3315</name>
</gene>
<dbReference type="EMBL" id="MUXN01000011">
    <property type="protein sequence ID" value="OOC05610.1"/>
    <property type="molecule type" value="Genomic_DNA"/>
</dbReference>
<evidence type="ECO:0000313" key="4">
    <source>
        <dbReference type="Proteomes" id="UP000188551"/>
    </source>
</evidence>
<protein>
    <recommendedName>
        <fullName evidence="5">VWFA domain-containing protein</fullName>
    </recommendedName>
</protein>
<dbReference type="Gene3D" id="3.40.50.410">
    <property type="entry name" value="von Willebrand factor, type A domain"/>
    <property type="match status" value="1"/>
</dbReference>
<dbReference type="PATRIC" id="fig|1238180.3.peg.3646"/>
<proteinExistence type="predicted"/>
<dbReference type="EMBL" id="ANMG01000032">
    <property type="protein sequence ID" value="EMD26471.1"/>
    <property type="molecule type" value="Genomic_DNA"/>
</dbReference>
<evidence type="ECO:0000313" key="1">
    <source>
        <dbReference type="EMBL" id="EMD26471.1"/>
    </source>
</evidence>